<accession>A0A8J4RTW0</accession>
<dbReference type="PROSITE" id="PS50297">
    <property type="entry name" value="ANK_REP_REGION"/>
    <property type="match status" value="2"/>
</dbReference>
<dbReference type="InterPro" id="IPR002110">
    <property type="entry name" value="Ankyrin_rpt"/>
</dbReference>
<protein>
    <submittedName>
        <fullName evidence="2">Uncharacterized protein</fullName>
    </submittedName>
</protein>
<dbReference type="InterPro" id="IPR036770">
    <property type="entry name" value="Ankyrin_rpt-contain_sf"/>
</dbReference>
<evidence type="ECO:0000313" key="2">
    <source>
        <dbReference type="EMBL" id="KAF3973519.1"/>
    </source>
</evidence>
<feature type="repeat" description="ANK" evidence="1">
    <location>
        <begin position="76"/>
        <end position="108"/>
    </location>
</feature>
<dbReference type="AlphaFoldDB" id="A0A8J4RTW0"/>
<dbReference type="SUPFAM" id="SSF48403">
    <property type="entry name" value="Ankyrin repeat"/>
    <property type="match status" value="1"/>
</dbReference>
<dbReference type="EMBL" id="JRKL02000235">
    <property type="protein sequence ID" value="KAF3973519.1"/>
    <property type="molecule type" value="Genomic_DNA"/>
</dbReference>
<evidence type="ECO:0000256" key="1">
    <source>
        <dbReference type="PROSITE-ProRule" id="PRU00023"/>
    </source>
</evidence>
<feature type="repeat" description="ANK" evidence="1">
    <location>
        <begin position="119"/>
        <end position="151"/>
    </location>
</feature>
<dbReference type="Proteomes" id="UP000737018">
    <property type="component" value="Unassembled WGS sequence"/>
</dbReference>
<reference evidence="2" key="1">
    <citation type="submission" date="2020-03" db="EMBL/GenBank/DDBJ databases">
        <title>Castanea mollissima Vanexum genome sequencing.</title>
        <authorList>
            <person name="Staton M."/>
        </authorList>
    </citation>
    <scope>NUCLEOTIDE SEQUENCE</scope>
    <source>
        <tissue evidence="2">Leaf</tissue>
    </source>
</reference>
<dbReference type="OrthoDB" id="1847170at2759"/>
<dbReference type="Pfam" id="PF12796">
    <property type="entry name" value="Ank_2"/>
    <property type="match status" value="1"/>
</dbReference>
<name>A0A8J4RTW0_9ROSI</name>
<dbReference type="SMART" id="SM00248">
    <property type="entry name" value="ANK"/>
    <property type="match status" value="3"/>
</dbReference>
<evidence type="ECO:0000313" key="3">
    <source>
        <dbReference type="Proteomes" id="UP000737018"/>
    </source>
</evidence>
<organism evidence="2 3">
    <name type="scientific">Castanea mollissima</name>
    <name type="common">Chinese chestnut</name>
    <dbReference type="NCBI Taxonomy" id="60419"/>
    <lineage>
        <taxon>Eukaryota</taxon>
        <taxon>Viridiplantae</taxon>
        <taxon>Streptophyta</taxon>
        <taxon>Embryophyta</taxon>
        <taxon>Tracheophyta</taxon>
        <taxon>Spermatophyta</taxon>
        <taxon>Magnoliopsida</taxon>
        <taxon>eudicotyledons</taxon>
        <taxon>Gunneridae</taxon>
        <taxon>Pentapetalae</taxon>
        <taxon>rosids</taxon>
        <taxon>fabids</taxon>
        <taxon>Fagales</taxon>
        <taxon>Fagaceae</taxon>
        <taxon>Castanea</taxon>
    </lineage>
</organism>
<sequence>MEEGMQYRMDHQSFLAASNGDLQFFDKLTHPISSTLLQVTTEKNTILHVALQYKKFELAEKMVNLSPRLVYEKNSKGNTPLHVATMVGTSSLVRLLIDHAKKFDIKSGGGQLLGMLNLYGDTTLHVAVRYGKSEIVKVLITEGPELAMCVNNAW</sequence>
<dbReference type="PANTHER" id="PTHR24121">
    <property type="entry name" value="NO MECHANORECEPTOR POTENTIAL C, ISOFORM D-RELATED"/>
    <property type="match status" value="1"/>
</dbReference>
<dbReference type="PROSITE" id="PS50088">
    <property type="entry name" value="ANK_REPEAT"/>
    <property type="match status" value="2"/>
</dbReference>
<dbReference type="PANTHER" id="PTHR24121:SF30">
    <property type="entry name" value="ANKYRIN REPEAT-CONTAINING PROTEIN ITN1-LIKE"/>
    <property type="match status" value="1"/>
</dbReference>
<keyword evidence="1" id="KW-0040">ANK repeat</keyword>
<keyword evidence="3" id="KW-1185">Reference proteome</keyword>
<comment type="caution">
    <text evidence="2">The sequence shown here is derived from an EMBL/GenBank/DDBJ whole genome shotgun (WGS) entry which is preliminary data.</text>
</comment>
<dbReference type="Gene3D" id="1.25.40.20">
    <property type="entry name" value="Ankyrin repeat-containing domain"/>
    <property type="match status" value="1"/>
</dbReference>
<proteinExistence type="predicted"/>
<gene>
    <name evidence="2" type="ORF">CMV_003072</name>
</gene>